<evidence type="ECO:0000313" key="3">
    <source>
        <dbReference type="EMBL" id="TGK96648.1"/>
    </source>
</evidence>
<evidence type="ECO:0000256" key="2">
    <source>
        <dbReference type="SAM" id="Phobius"/>
    </source>
</evidence>
<dbReference type="Proteomes" id="UP000297891">
    <property type="component" value="Unassembled WGS sequence"/>
</dbReference>
<dbReference type="EMBL" id="RQFP01000001">
    <property type="protein sequence ID" value="TGK96648.1"/>
    <property type="molecule type" value="Genomic_DNA"/>
</dbReference>
<reference evidence="3" key="1">
    <citation type="journal article" date="2019" name="PLoS Negl. Trop. Dis.">
        <title>Revisiting the worldwide diversity of Leptospira species in the environment.</title>
        <authorList>
            <person name="Vincent A.T."/>
            <person name="Schiettekatte O."/>
            <person name="Bourhy P."/>
            <person name="Veyrier F.J."/>
            <person name="Picardeau M."/>
        </authorList>
    </citation>
    <scope>NUCLEOTIDE SEQUENCE [LARGE SCALE GENOMIC DNA]</scope>
    <source>
        <strain evidence="3">201800277</strain>
    </source>
</reference>
<keyword evidence="2" id="KW-1133">Transmembrane helix</keyword>
<organism evidence="3 4">
    <name type="scientific">Leptospira brenneri</name>
    <dbReference type="NCBI Taxonomy" id="2023182"/>
    <lineage>
        <taxon>Bacteria</taxon>
        <taxon>Pseudomonadati</taxon>
        <taxon>Spirochaetota</taxon>
        <taxon>Spirochaetia</taxon>
        <taxon>Leptospirales</taxon>
        <taxon>Leptospiraceae</taxon>
        <taxon>Leptospira</taxon>
    </lineage>
</organism>
<dbReference type="RefSeq" id="WP_100789822.1">
    <property type="nucleotide sequence ID" value="NZ_NPDQ01000002.1"/>
</dbReference>
<proteinExistence type="predicted"/>
<feature type="compositionally biased region" description="Low complexity" evidence="1">
    <location>
        <begin position="87"/>
        <end position="105"/>
    </location>
</feature>
<feature type="transmembrane region" description="Helical" evidence="2">
    <location>
        <begin position="12"/>
        <end position="30"/>
    </location>
</feature>
<keyword evidence="4" id="KW-1185">Reference proteome</keyword>
<keyword evidence="2" id="KW-0812">Transmembrane</keyword>
<dbReference type="PROSITE" id="PS51257">
    <property type="entry name" value="PROKAR_LIPOPROTEIN"/>
    <property type="match status" value="1"/>
</dbReference>
<accession>A0A2M9Y4N7</accession>
<feature type="region of interest" description="Disordered" evidence="1">
    <location>
        <begin position="51"/>
        <end position="105"/>
    </location>
</feature>
<comment type="caution">
    <text evidence="3">The sequence shown here is derived from an EMBL/GenBank/DDBJ whole genome shotgun (WGS) entry which is preliminary data.</text>
</comment>
<evidence type="ECO:0000256" key="1">
    <source>
        <dbReference type="SAM" id="MobiDB-lite"/>
    </source>
</evidence>
<dbReference type="AlphaFoldDB" id="A0A2M9Y4N7"/>
<evidence type="ECO:0000313" key="4">
    <source>
        <dbReference type="Proteomes" id="UP000297891"/>
    </source>
</evidence>
<keyword evidence="2" id="KW-0472">Membrane</keyword>
<protein>
    <recommendedName>
        <fullName evidence="5">Lipoprotein</fullName>
    </recommendedName>
</protein>
<feature type="compositionally biased region" description="Low complexity" evidence="1">
    <location>
        <begin position="54"/>
        <end position="78"/>
    </location>
</feature>
<name>A0A2M9Y4N7_9LEPT</name>
<gene>
    <name evidence="3" type="ORF">EHQ30_08640</name>
</gene>
<sequence length="105" mass="11121">MVEEDSKTIQNGIGMKITFGLVFFSFLFVSCNEIKLVNTQDILDLLEGDGTQGGYSSSDSSDSSSRSSTNTGNSNNLNHYGLTDRATGTNTYGSTGTTVGNPLGY</sequence>
<evidence type="ECO:0008006" key="5">
    <source>
        <dbReference type="Google" id="ProtNLM"/>
    </source>
</evidence>